<dbReference type="SFLD" id="SFLDG01129">
    <property type="entry name" value="C1.5:_HAD__Beta-PGM__Phosphata"/>
    <property type="match status" value="1"/>
</dbReference>
<keyword evidence="2" id="KW-1185">Reference proteome</keyword>
<name>A0A347ZPT0_9CHLR</name>
<dbReference type="InterPro" id="IPR023214">
    <property type="entry name" value="HAD_sf"/>
</dbReference>
<protein>
    <submittedName>
        <fullName evidence="1">Putative hydrolase of the HAD superfamily</fullName>
    </submittedName>
</protein>
<dbReference type="Proteomes" id="UP000256388">
    <property type="component" value="Unassembled WGS sequence"/>
</dbReference>
<dbReference type="PANTHER" id="PTHR43611">
    <property type="entry name" value="ALPHA-D-GLUCOSE 1-PHOSPHATE PHOSPHATASE"/>
    <property type="match status" value="1"/>
</dbReference>
<dbReference type="GO" id="GO:0016787">
    <property type="term" value="F:hydrolase activity"/>
    <property type="evidence" value="ECO:0007669"/>
    <property type="project" value="UniProtKB-KW"/>
</dbReference>
<dbReference type="Gene3D" id="1.10.150.240">
    <property type="entry name" value="Putative phosphatase, domain 2"/>
    <property type="match status" value="1"/>
</dbReference>
<dbReference type="OrthoDB" id="9795007at2"/>
<accession>A0A347ZPT0</accession>
<reference evidence="1 2" key="1">
    <citation type="submission" date="2018-08" db="EMBL/GenBank/DDBJ databases">
        <title>Genomic Encyclopedia of Type Strains, Phase IV (KMG-IV): sequencing the most valuable type-strain genomes for metagenomic binning, comparative biology and taxonomic classification.</title>
        <authorList>
            <person name="Goeker M."/>
        </authorList>
    </citation>
    <scope>NUCLEOTIDE SEQUENCE [LARGE SCALE GENOMIC DNA]</scope>
    <source>
        <strain evidence="1 2">DSM 23923</strain>
    </source>
</reference>
<dbReference type="RefSeq" id="WP_116226270.1">
    <property type="nucleotide sequence ID" value="NZ_AP018437.1"/>
</dbReference>
<gene>
    <name evidence="1" type="ORF">DFR64_3022</name>
</gene>
<keyword evidence="1" id="KW-0378">Hydrolase</keyword>
<dbReference type="EMBL" id="QUMS01000006">
    <property type="protein sequence ID" value="REG04674.1"/>
    <property type="molecule type" value="Genomic_DNA"/>
</dbReference>
<sequence>MSIRAIIWDMEGVILLNTQSSILACIAKRLNIPVEQLPTGFDETFMNRVDLGEFTQEDAWDHMLDELGLPRSNKVELDKFFYEDFYIDRELVTDICAYHKQFKTALLSNYSDALRPMLSGPWRMDGAFDEIIISCEVRMIKPDPAIYRYALQQLGTAPQETIFIDDRQVNITGAQALGMHAFQYTGRAEMNRKIKEIIAPEK</sequence>
<dbReference type="InterPro" id="IPR006439">
    <property type="entry name" value="HAD-SF_hydro_IA"/>
</dbReference>
<dbReference type="Gene3D" id="3.40.50.1000">
    <property type="entry name" value="HAD superfamily/HAD-like"/>
    <property type="match status" value="1"/>
</dbReference>
<dbReference type="PANTHER" id="PTHR43611:SF3">
    <property type="entry name" value="FLAVIN MONONUCLEOTIDE HYDROLASE 1, CHLOROPLATIC"/>
    <property type="match status" value="1"/>
</dbReference>
<proteinExistence type="predicted"/>
<dbReference type="InterPro" id="IPR023198">
    <property type="entry name" value="PGP-like_dom2"/>
</dbReference>
<organism evidence="1 2">
    <name type="scientific">Pelolinea submarina</name>
    <dbReference type="NCBI Taxonomy" id="913107"/>
    <lineage>
        <taxon>Bacteria</taxon>
        <taxon>Bacillati</taxon>
        <taxon>Chloroflexota</taxon>
        <taxon>Anaerolineae</taxon>
        <taxon>Anaerolineales</taxon>
        <taxon>Anaerolineaceae</taxon>
        <taxon>Pelolinea</taxon>
    </lineage>
</organism>
<dbReference type="CDD" id="cd02603">
    <property type="entry name" value="HAD_sEH-N_like"/>
    <property type="match status" value="1"/>
</dbReference>
<dbReference type="AlphaFoldDB" id="A0A347ZPT0"/>
<evidence type="ECO:0000313" key="1">
    <source>
        <dbReference type="EMBL" id="REG04674.1"/>
    </source>
</evidence>
<dbReference type="InterPro" id="IPR036412">
    <property type="entry name" value="HAD-like_sf"/>
</dbReference>
<evidence type="ECO:0000313" key="2">
    <source>
        <dbReference type="Proteomes" id="UP000256388"/>
    </source>
</evidence>
<dbReference type="PROSITE" id="PS51257">
    <property type="entry name" value="PROKAR_LIPOPROTEIN"/>
    <property type="match status" value="1"/>
</dbReference>
<dbReference type="PRINTS" id="PR00413">
    <property type="entry name" value="HADHALOGNASE"/>
</dbReference>
<dbReference type="Pfam" id="PF00702">
    <property type="entry name" value="Hydrolase"/>
    <property type="match status" value="1"/>
</dbReference>
<comment type="caution">
    <text evidence="1">The sequence shown here is derived from an EMBL/GenBank/DDBJ whole genome shotgun (WGS) entry which is preliminary data.</text>
</comment>
<dbReference type="NCBIfam" id="TIGR01509">
    <property type="entry name" value="HAD-SF-IA-v3"/>
    <property type="match status" value="1"/>
</dbReference>
<dbReference type="SUPFAM" id="SSF56784">
    <property type="entry name" value="HAD-like"/>
    <property type="match status" value="1"/>
</dbReference>
<dbReference type="SFLD" id="SFLDS00003">
    <property type="entry name" value="Haloacid_Dehalogenase"/>
    <property type="match status" value="1"/>
</dbReference>